<dbReference type="EMBL" id="QYCY01000001">
    <property type="protein sequence ID" value="RLV80265.1"/>
    <property type="molecule type" value="Genomic_DNA"/>
</dbReference>
<dbReference type="InterPro" id="IPR025359">
    <property type="entry name" value="SduA_C"/>
</dbReference>
<organism evidence="3 4">
    <name type="scientific">Streptomyces rapamycinicus (strain ATCC 29253 / DSM 41530 / NRRL 5491 / AYB-994)</name>
    <name type="common">Streptomyces hygroscopicus (strain ATCC 29253)</name>
    <dbReference type="NCBI Taxonomy" id="1343740"/>
    <lineage>
        <taxon>Bacteria</taxon>
        <taxon>Bacillati</taxon>
        <taxon>Actinomycetota</taxon>
        <taxon>Actinomycetes</taxon>
        <taxon>Kitasatosporales</taxon>
        <taxon>Streptomycetaceae</taxon>
        <taxon>Streptomyces</taxon>
        <taxon>Streptomyces violaceusniger group</taxon>
    </lineage>
</organism>
<proteinExistence type="predicted"/>
<gene>
    <name evidence="3" type="ORF">D3C57_117810</name>
</gene>
<name>A0A3L8RKA6_STRRN</name>
<keyword evidence="1" id="KW-0175">Coiled coil</keyword>
<evidence type="ECO:0000259" key="2">
    <source>
        <dbReference type="Pfam" id="PF14082"/>
    </source>
</evidence>
<dbReference type="STRING" id="1343740.M271_25800"/>
<evidence type="ECO:0000313" key="4">
    <source>
        <dbReference type="Proteomes" id="UP000281594"/>
    </source>
</evidence>
<dbReference type="Pfam" id="PF14082">
    <property type="entry name" value="SduA_C"/>
    <property type="match status" value="1"/>
</dbReference>
<sequence length="186" mass="21093">MVQRARRQADLDELRAVVENLDSRESDLQRLVERMTWIFGGEFLPGTARRNLTLRDQLDLTLLRPDGTLHGVELKKANIERLVTGQRNHLIVGAEVNKAVGQAMNYLRELDEKRPQILIDLGIDCRRASMTVVIGHTAFAATDASPEEIDEAIRTYNSHLTRVSVTTYGRLIENAQRMIDLTSSER</sequence>
<feature type="domain" description="Shedu protein SduA C-terminal" evidence="2">
    <location>
        <begin position="23"/>
        <end position="172"/>
    </location>
</feature>
<evidence type="ECO:0000256" key="1">
    <source>
        <dbReference type="SAM" id="Coils"/>
    </source>
</evidence>
<protein>
    <recommendedName>
        <fullName evidence="2">Shedu protein SduA C-terminal domain-containing protein</fullName>
    </recommendedName>
</protein>
<reference evidence="3 4" key="1">
    <citation type="journal article" date="2018" name="J. Biol. Chem.">
        <title>Discovery of the actinoplanic acid pathway in Streptomyces rapamycinicus reveals a genetically conserved synergism with rapamycin.</title>
        <authorList>
            <person name="Mrak P."/>
            <person name="Krastel P."/>
            <person name="Pivk Lukancic P."/>
            <person name="Tao J."/>
            <person name="Pistorius D."/>
            <person name="Moore C.M."/>
        </authorList>
    </citation>
    <scope>NUCLEOTIDE SEQUENCE [LARGE SCALE GENOMIC DNA]</scope>
    <source>
        <strain evidence="3 4">NRRL 5491</strain>
    </source>
</reference>
<evidence type="ECO:0000313" key="3">
    <source>
        <dbReference type="EMBL" id="RLV80265.1"/>
    </source>
</evidence>
<dbReference type="AlphaFoldDB" id="A0A3L8RKA6"/>
<feature type="coiled-coil region" evidence="1">
    <location>
        <begin position="4"/>
        <end position="31"/>
    </location>
</feature>
<dbReference type="Proteomes" id="UP000281594">
    <property type="component" value="Unassembled WGS sequence"/>
</dbReference>
<comment type="caution">
    <text evidence="3">The sequence shown here is derived from an EMBL/GenBank/DDBJ whole genome shotgun (WGS) entry which is preliminary data.</text>
</comment>
<accession>A0A3L8RKA6</accession>